<dbReference type="PROSITE" id="PS51724">
    <property type="entry name" value="SPOR"/>
    <property type="match status" value="1"/>
</dbReference>
<proteinExistence type="predicted"/>
<dbReference type="Gene3D" id="1.25.40.10">
    <property type="entry name" value="Tetratricopeptide repeat domain"/>
    <property type="match status" value="1"/>
</dbReference>
<organism evidence="2 3">
    <name type="scientific">Hwanghaeella grinnelliae</name>
    <dbReference type="NCBI Taxonomy" id="2500179"/>
    <lineage>
        <taxon>Bacteria</taxon>
        <taxon>Pseudomonadati</taxon>
        <taxon>Pseudomonadota</taxon>
        <taxon>Alphaproteobacteria</taxon>
        <taxon>Rhodospirillales</taxon>
        <taxon>Rhodospirillaceae</taxon>
        <taxon>Hwanghaeella</taxon>
    </lineage>
</organism>
<dbReference type="PANTHER" id="PTHR43628">
    <property type="entry name" value="ACTIVATOR OF C KINASE PROTEIN 1-RELATED"/>
    <property type="match status" value="1"/>
</dbReference>
<keyword evidence="3" id="KW-1185">Reference proteome</keyword>
<dbReference type="Pfam" id="PF08238">
    <property type="entry name" value="Sel1"/>
    <property type="match status" value="2"/>
</dbReference>
<dbReference type="InterPro" id="IPR011990">
    <property type="entry name" value="TPR-like_helical_dom_sf"/>
</dbReference>
<dbReference type="PANTHER" id="PTHR43628:SF1">
    <property type="entry name" value="CHITIN SYNTHASE REGULATORY FACTOR 2-RELATED"/>
    <property type="match status" value="1"/>
</dbReference>
<dbReference type="RefSeq" id="WP_127763970.1">
    <property type="nucleotide sequence ID" value="NZ_SADE01000001.1"/>
</dbReference>
<dbReference type="OrthoDB" id="112232at2"/>
<dbReference type="SUPFAM" id="SSF110997">
    <property type="entry name" value="Sporulation related repeat"/>
    <property type="match status" value="1"/>
</dbReference>
<dbReference type="GO" id="GO:0042834">
    <property type="term" value="F:peptidoglycan binding"/>
    <property type="evidence" value="ECO:0007669"/>
    <property type="project" value="InterPro"/>
</dbReference>
<evidence type="ECO:0000313" key="3">
    <source>
        <dbReference type="Proteomes" id="UP000287447"/>
    </source>
</evidence>
<name>A0A437QVS8_9PROT</name>
<dbReference type="InterPro" id="IPR006597">
    <property type="entry name" value="Sel1-like"/>
</dbReference>
<evidence type="ECO:0000313" key="2">
    <source>
        <dbReference type="EMBL" id="RVU38598.1"/>
    </source>
</evidence>
<dbReference type="AlphaFoldDB" id="A0A437QVS8"/>
<evidence type="ECO:0000259" key="1">
    <source>
        <dbReference type="PROSITE" id="PS51724"/>
    </source>
</evidence>
<feature type="domain" description="SPOR" evidence="1">
    <location>
        <begin position="240"/>
        <end position="319"/>
    </location>
</feature>
<protein>
    <recommendedName>
        <fullName evidence="1">SPOR domain-containing protein</fullName>
    </recommendedName>
</protein>
<dbReference type="Gene3D" id="3.30.70.1070">
    <property type="entry name" value="Sporulation related repeat"/>
    <property type="match status" value="1"/>
</dbReference>
<dbReference type="InterPro" id="IPR052945">
    <property type="entry name" value="Mitotic_Regulator"/>
</dbReference>
<dbReference type="SMART" id="SM00671">
    <property type="entry name" value="SEL1"/>
    <property type="match status" value="2"/>
</dbReference>
<dbReference type="Proteomes" id="UP000287447">
    <property type="component" value="Unassembled WGS sequence"/>
</dbReference>
<comment type="caution">
    <text evidence="2">The sequence shown here is derived from an EMBL/GenBank/DDBJ whole genome shotgun (WGS) entry which is preliminary data.</text>
</comment>
<dbReference type="Pfam" id="PF05036">
    <property type="entry name" value="SPOR"/>
    <property type="match status" value="1"/>
</dbReference>
<reference evidence="3" key="1">
    <citation type="submission" date="2019-01" db="EMBL/GenBank/DDBJ databases">
        <title>Gri0909 isolated from a small marine red alga.</title>
        <authorList>
            <person name="Kim J."/>
            <person name="Jeong S.E."/>
            <person name="Jeon C.O."/>
        </authorList>
    </citation>
    <scope>NUCLEOTIDE SEQUENCE [LARGE SCALE GENOMIC DNA]</scope>
    <source>
        <strain evidence="3">Gri0909</strain>
    </source>
</reference>
<dbReference type="EMBL" id="SADE01000001">
    <property type="protein sequence ID" value="RVU38598.1"/>
    <property type="molecule type" value="Genomic_DNA"/>
</dbReference>
<accession>A0A437QVS8</accession>
<dbReference type="InterPro" id="IPR007730">
    <property type="entry name" value="SPOR-like_dom"/>
</dbReference>
<gene>
    <name evidence="2" type="ORF">EOI86_04780</name>
</gene>
<sequence>MGKTGNRSQAHRLGSVVISGVLTAMIVGDASATPILETAGTAELKGAIAAIEKGDGGSAIDDLHNMTASGNAEAGYLLGSIWHKGLGVSRDFAKARDAYSAAAFLGNPKAMNELGLLYRDGLGVVADPIEAVAWFRVAAEYNLTNAIENRDTLESDMVDRDRAAGRALALRRELEIDLLSRDKLGKPPKVPTRVAQSANTRDIALAMLRQESEARDAAPQKNETADIAVPTEEPAPQADQQLSAPFLVQIGVFAKAESVRRIRDEAEGLGLPVQEDIRDVNGKKATRLTAGPFETENAAKEAAAKLDSALKVKTRVMPATS</sequence>
<dbReference type="InterPro" id="IPR036680">
    <property type="entry name" value="SPOR-like_sf"/>
</dbReference>
<dbReference type="SUPFAM" id="SSF81901">
    <property type="entry name" value="HCP-like"/>
    <property type="match status" value="1"/>
</dbReference>